<reference evidence="2" key="1">
    <citation type="journal article" date="2014" name="Nat. Genet.">
        <title>Genome and transcriptome of the porcine whipworm Trichuris suis.</title>
        <authorList>
            <person name="Jex A.R."/>
            <person name="Nejsum P."/>
            <person name="Schwarz E.M."/>
            <person name="Hu L."/>
            <person name="Young N.D."/>
            <person name="Hall R.S."/>
            <person name="Korhonen P.K."/>
            <person name="Liao S."/>
            <person name="Thamsborg S."/>
            <person name="Xia J."/>
            <person name="Xu P."/>
            <person name="Wang S."/>
            <person name="Scheerlinck J.P."/>
            <person name="Hofmann A."/>
            <person name="Sternberg P.W."/>
            <person name="Wang J."/>
            <person name="Gasser R.B."/>
        </authorList>
    </citation>
    <scope>NUCLEOTIDE SEQUENCE [LARGE SCALE GENOMIC DNA]</scope>
    <source>
        <strain evidence="2">DCEP-RM93F</strain>
    </source>
</reference>
<evidence type="ECO:0000313" key="2">
    <source>
        <dbReference type="EMBL" id="KFD64931.1"/>
    </source>
</evidence>
<name>A0A085N635_9BILA</name>
<gene>
    <name evidence="2" type="ORF">M514_22874</name>
</gene>
<proteinExistence type="predicted"/>
<feature type="region of interest" description="Disordered" evidence="1">
    <location>
        <begin position="1"/>
        <end position="39"/>
    </location>
</feature>
<sequence length="117" mass="13655">MERTAMKKPLMMRRSSSQELQRYAHRANSDRVSEGLESDEHGRELVCWTTYIMPSKVCSYTSPAHERRLSRQENVTSQGVNYMEVERVPTVLVNEIKAKPTARAFLDFAIRKKMLYN</sequence>
<dbReference type="Proteomes" id="UP000030758">
    <property type="component" value="Unassembled WGS sequence"/>
</dbReference>
<protein>
    <submittedName>
        <fullName evidence="2">Uncharacterized protein</fullName>
    </submittedName>
</protein>
<dbReference type="AlphaFoldDB" id="A0A085N635"/>
<evidence type="ECO:0000256" key="1">
    <source>
        <dbReference type="SAM" id="MobiDB-lite"/>
    </source>
</evidence>
<feature type="compositionally biased region" description="Basic and acidic residues" evidence="1">
    <location>
        <begin position="27"/>
        <end position="39"/>
    </location>
</feature>
<dbReference type="EMBL" id="KL367547">
    <property type="protein sequence ID" value="KFD64931.1"/>
    <property type="molecule type" value="Genomic_DNA"/>
</dbReference>
<accession>A0A085N635</accession>
<organism evidence="2">
    <name type="scientific">Trichuris suis</name>
    <name type="common">pig whipworm</name>
    <dbReference type="NCBI Taxonomy" id="68888"/>
    <lineage>
        <taxon>Eukaryota</taxon>
        <taxon>Metazoa</taxon>
        <taxon>Ecdysozoa</taxon>
        <taxon>Nematoda</taxon>
        <taxon>Enoplea</taxon>
        <taxon>Dorylaimia</taxon>
        <taxon>Trichinellida</taxon>
        <taxon>Trichuridae</taxon>
        <taxon>Trichuris</taxon>
    </lineage>
</organism>